<gene>
    <name evidence="1" type="ORF">POM88_012519</name>
</gene>
<accession>A0AAD8IYU1</accession>
<keyword evidence="2" id="KW-1185">Reference proteome</keyword>
<evidence type="ECO:0000313" key="2">
    <source>
        <dbReference type="Proteomes" id="UP001237642"/>
    </source>
</evidence>
<evidence type="ECO:0000313" key="1">
    <source>
        <dbReference type="EMBL" id="KAK1393463.1"/>
    </source>
</evidence>
<reference evidence="1" key="1">
    <citation type="submission" date="2023-02" db="EMBL/GenBank/DDBJ databases">
        <title>Genome of toxic invasive species Heracleum sosnowskyi carries increased number of genes despite the absence of recent whole-genome duplications.</title>
        <authorList>
            <person name="Schelkunov M."/>
            <person name="Shtratnikova V."/>
            <person name="Makarenko M."/>
            <person name="Klepikova A."/>
            <person name="Omelchenko D."/>
            <person name="Novikova G."/>
            <person name="Obukhova E."/>
            <person name="Bogdanov V."/>
            <person name="Penin A."/>
            <person name="Logacheva M."/>
        </authorList>
    </citation>
    <scope>NUCLEOTIDE SEQUENCE</scope>
    <source>
        <strain evidence="1">Hsosn_3</strain>
        <tissue evidence="1">Leaf</tissue>
    </source>
</reference>
<protein>
    <submittedName>
        <fullName evidence="1">Uncharacterized protein</fullName>
    </submittedName>
</protein>
<sequence>METDGSNNEPLMQRNDNLDPAIIHIQHICYIRPGCIILTVYLRMEKSSWEKLCCDLKFILTFAYDGQVLLDTPLPSKNDKNCKIVSVKPLAVSVSKKVLFLVKGYNISSSNTRLLCALEGKYLVHQDSSGLTDRAASSTNYEEEMQCISFSCSIPDVIGRGFVEVMSIPSFCSVIILKDKIISLNYESK</sequence>
<name>A0AAD8IYU1_9APIA</name>
<organism evidence="1 2">
    <name type="scientific">Heracleum sosnowskyi</name>
    <dbReference type="NCBI Taxonomy" id="360622"/>
    <lineage>
        <taxon>Eukaryota</taxon>
        <taxon>Viridiplantae</taxon>
        <taxon>Streptophyta</taxon>
        <taxon>Embryophyta</taxon>
        <taxon>Tracheophyta</taxon>
        <taxon>Spermatophyta</taxon>
        <taxon>Magnoliopsida</taxon>
        <taxon>eudicotyledons</taxon>
        <taxon>Gunneridae</taxon>
        <taxon>Pentapetalae</taxon>
        <taxon>asterids</taxon>
        <taxon>campanulids</taxon>
        <taxon>Apiales</taxon>
        <taxon>Apiaceae</taxon>
        <taxon>Apioideae</taxon>
        <taxon>apioid superclade</taxon>
        <taxon>Tordylieae</taxon>
        <taxon>Tordyliinae</taxon>
        <taxon>Heracleum</taxon>
    </lineage>
</organism>
<dbReference type="Proteomes" id="UP001237642">
    <property type="component" value="Unassembled WGS sequence"/>
</dbReference>
<dbReference type="Pfam" id="PF26102">
    <property type="entry name" value="Ig_SPL7"/>
    <property type="match status" value="1"/>
</dbReference>
<proteinExistence type="predicted"/>
<reference evidence="1" key="2">
    <citation type="submission" date="2023-05" db="EMBL/GenBank/DDBJ databases">
        <authorList>
            <person name="Schelkunov M.I."/>
        </authorList>
    </citation>
    <scope>NUCLEOTIDE SEQUENCE</scope>
    <source>
        <strain evidence="1">Hsosn_3</strain>
        <tissue evidence="1">Leaf</tissue>
    </source>
</reference>
<dbReference type="EMBL" id="JAUIZM010000003">
    <property type="protein sequence ID" value="KAK1393463.1"/>
    <property type="molecule type" value="Genomic_DNA"/>
</dbReference>
<dbReference type="AlphaFoldDB" id="A0AAD8IYU1"/>
<comment type="caution">
    <text evidence="1">The sequence shown here is derived from an EMBL/GenBank/DDBJ whole genome shotgun (WGS) entry which is preliminary data.</text>
</comment>